<name>A0ABX9DBG8_9RHOB</name>
<dbReference type="EMBL" id="MUAV01000056">
    <property type="protein sequence ID" value="RAP39448.1"/>
    <property type="molecule type" value="Genomic_DNA"/>
</dbReference>
<evidence type="ECO:0000313" key="2">
    <source>
        <dbReference type="Proteomes" id="UP000248659"/>
    </source>
</evidence>
<organism evidence="1 2">
    <name type="scientific">Rhodovulum viride</name>
    <dbReference type="NCBI Taxonomy" id="1231134"/>
    <lineage>
        <taxon>Bacteria</taxon>
        <taxon>Pseudomonadati</taxon>
        <taxon>Pseudomonadota</taxon>
        <taxon>Alphaproteobacteria</taxon>
        <taxon>Rhodobacterales</taxon>
        <taxon>Paracoccaceae</taxon>
        <taxon>Rhodovulum</taxon>
    </lineage>
</organism>
<accession>A0ABX9DBG8</accession>
<proteinExistence type="predicted"/>
<dbReference type="Proteomes" id="UP000248659">
    <property type="component" value="Unassembled WGS sequence"/>
</dbReference>
<evidence type="ECO:0000313" key="1">
    <source>
        <dbReference type="EMBL" id="RAP39448.1"/>
    </source>
</evidence>
<gene>
    <name evidence="1" type="ORF">BYZ73_20485</name>
</gene>
<keyword evidence="2" id="KW-1185">Reference proteome</keyword>
<comment type="caution">
    <text evidence="1">The sequence shown here is derived from an EMBL/GenBank/DDBJ whole genome shotgun (WGS) entry which is preliminary data.</text>
</comment>
<reference evidence="1 2" key="1">
    <citation type="submission" date="2017-01" db="EMBL/GenBank/DDBJ databases">
        <title>Genome sequence of Rhodovulum viride JA756.</title>
        <authorList>
            <person name="Lakshmi K.V."/>
            <person name="Tushar L.D."/>
            <person name="Sasikala C."/>
            <person name="Venkataramana C."/>
        </authorList>
    </citation>
    <scope>NUCLEOTIDE SEQUENCE [LARGE SCALE GENOMIC DNA]</scope>
    <source>
        <strain evidence="1 2">JA756</strain>
    </source>
</reference>
<protein>
    <submittedName>
        <fullName evidence="1">Uncharacterized protein</fullName>
    </submittedName>
</protein>
<sequence>MRHPITFSKRALRLVGDHCLKCQPASALRLGRQLFQILLRIFWIGPGDRERVSGTSSREVELAHAPKIVAGFLRYLLKAVAGLVVDLFKGQGVPMGLQSGCVEVPAFDQSSQALALAAIALSGNVDRKLQHSEHLPPSDILTVSSAPRDGESRFDMGQETFFLT</sequence>